<evidence type="ECO:0000313" key="2">
    <source>
        <dbReference type="Proteomes" id="UP000076798"/>
    </source>
</evidence>
<reference evidence="1 2" key="1">
    <citation type="journal article" date="2016" name="Mol. Biol. Evol.">
        <title>Comparative Genomics of Early-Diverging Mushroom-Forming Fungi Provides Insights into the Origins of Lignocellulose Decay Capabilities.</title>
        <authorList>
            <person name="Nagy L.G."/>
            <person name="Riley R."/>
            <person name="Tritt A."/>
            <person name="Adam C."/>
            <person name="Daum C."/>
            <person name="Floudas D."/>
            <person name="Sun H."/>
            <person name="Yadav J.S."/>
            <person name="Pangilinan J."/>
            <person name="Larsson K.H."/>
            <person name="Matsuura K."/>
            <person name="Barry K."/>
            <person name="Labutti K."/>
            <person name="Kuo R."/>
            <person name="Ohm R.A."/>
            <person name="Bhattacharya S.S."/>
            <person name="Shirouzu T."/>
            <person name="Yoshinaga Y."/>
            <person name="Martin F.M."/>
            <person name="Grigoriev I.V."/>
            <person name="Hibbett D.S."/>
        </authorList>
    </citation>
    <scope>NUCLEOTIDE SEQUENCE [LARGE SCALE GENOMIC DNA]</scope>
    <source>
        <strain evidence="1 2">HHB10207 ss-3</strain>
    </source>
</reference>
<name>A0A166CKL0_9AGAM</name>
<gene>
    <name evidence="1" type="ORF">SISSUDRAFT_836166</name>
</gene>
<organism evidence="1 2">
    <name type="scientific">Sistotremastrum suecicum HHB10207 ss-3</name>
    <dbReference type="NCBI Taxonomy" id="1314776"/>
    <lineage>
        <taxon>Eukaryota</taxon>
        <taxon>Fungi</taxon>
        <taxon>Dikarya</taxon>
        <taxon>Basidiomycota</taxon>
        <taxon>Agaricomycotina</taxon>
        <taxon>Agaricomycetes</taxon>
        <taxon>Sistotremastrales</taxon>
        <taxon>Sistotremastraceae</taxon>
        <taxon>Sistotremastrum</taxon>
    </lineage>
</organism>
<evidence type="ECO:0000313" key="1">
    <source>
        <dbReference type="EMBL" id="KZT37562.1"/>
    </source>
</evidence>
<accession>A0A166CKL0</accession>
<protein>
    <submittedName>
        <fullName evidence="1">Uncharacterized protein</fullName>
    </submittedName>
</protein>
<dbReference type="AlphaFoldDB" id="A0A166CKL0"/>
<sequence length="104" mass="11365">MSPTESPHALEMFVSFGARGKNSPRTAIYRVKRKHDEAPAIMKISSSFVLLCLTAVVSAQTCIRFPTSRTAASCRSFCTSCCKANPNDSECQPEAQCVIDCEEL</sequence>
<dbReference type="Proteomes" id="UP000076798">
    <property type="component" value="Unassembled WGS sequence"/>
</dbReference>
<proteinExistence type="predicted"/>
<keyword evidence="2" id="KW-1185">Reference proteome</keyword>
<dbReference type="EMBL" id="KV428081">
    <property type="protein sequence ID" value="KZT37562.1"/>
    <property type="molecule type" value="Genomic_DNA"/>
</dbReference>